<protein>
    <recommendedName>
        <fullName evidence="6">Lipoprotein</fullName>
    </recommendedName>
</protein>
<dbReference type="InterPro" id="IPR058443">
    <property type="entry name" value="DUF8130"/>
</dbReference>
<evidence type="ECO:0000256" key="1">
    <source>
        <dbReference type="SAM" id="MobiDB-lite"/>
    </source>
</evidence>
<keyword evidence="5" id="KW-1185">Reference proteome</keyword>
<organism evidence="4 5">
    <name type="scientific">Halorussus caseinilyticus</name>
    <dbReference type="NCBI Taxonomy" id="3034025"/>
    <lineage>
        <taxon>Archaea</taxon>
        <taxon>Methanobacteriati</taxon>
        <taxon>Methanobacteriota</taxon>
        <taxon>Stenosarchaea group</taxon>
        <taxon>Halobacteria</taxon>
        <taxon>Halobacteriales</taxon>
        <taxon>Haladaptataceae</taxon>
        <taxon>Halorussus</taxon>
    </lineage>
</organism>
<evidence type="ECO:0008006" key="6">
    <source>
        <dbReference type="Google" id="ProtNLM"/>
    </source>
</evidence>
<dbReference type="EMBL" id="JBHSZH010000005">
    <property type="protein sequence ID" value="MFC7080198.1"/>
    <property type="molecule type" value="Genomic_DNA"/>
</dbReference>
<reference evidence="4 5" key="1">
    <citation type="journal article" date="2019" name="Int. J. Syst. Evol. Microbiol.">
        <title>The Global Catalogue of Microorganisms (GCM) 10K type strain sequencing project: providing services to taxonomists for standard genome sequencing and annotation.</title>
        <authorList>
            <consortium name="The Broad Institute Genomics Platform"/>
            <consortium name="The Broad Institute Genome Sequencing Center for Infectious Disease"/>
            <person name="Wu L."/>
            <person name="Ma J."/>
        </authorList>
    </citation>
    <scope>NUCLEOTIDE SEQUENCE [LARGE SCALE GENOMIC DNA]</scope>
    <source>
        <strain evidence="4 5">DT72</strain>
    </source>
</reference>
<sequence>MKRRPFLHLAVGAAAATAGCLGRFDTDARPADATVSPTATTRMAAADESGDDAALSVAGVETFDYVVRLNDLGDDPGGGVTAFSDLTDRQREVVATAIDGTYRTRDPAMWLRKFASGTPFVERDATYYRLEDTFPTYRVTAKSAAESDVSGEVASYDEYERAVTHDGYVTSGLLGIARREGIELSYVWPSLREFFETYDAVRYHGEVVSFSVEVTDSGPPYEMSATEVPVSKAVGGSVWNASAESERTRRLVRRAGRARGAYGFDRAPAGLLAALRSHEYVRLDDTFYTTYVEKRDPVPVSVSAEVRDGRLRLALRNDGDADVRLSSGVPRPFGVVRCRPADAPDSSAHRLLWTDAYADSDHVRTDGRRIASVNDLALVSTLGPGESVAETYAVPADLPPGEYAVESSLGVRSDGGDGESDGESDGSSTVRYRVTFSVA</sequence>
<dbReference type="AlphaFoldDB" id="A0ABD5WM50"/>
<evidence type="ECO:0000313" key="4">
    <source>
        <dbReference type="EMBL" id="MFC7080198.1"/>
    </source>
</evidence>
<dbReference type="Proteomes" id="UP001596407">
    <property type="component" value="Unassembled WGS sequence"/>
</dbReference>
<dbReference type="PROSITE" id="PS51257">
    <property type="entry name" value="PROKAR_LIPOPROTEIN"/>
    <property type="match status" value="1"/>
</dbReference>
<evidence type="ECO:0000259" key="3">
    <source>
        <dbReference type="Pfam" id="PF26451"/>
    </source>
</evidence>
<dbReference type="InterPro" id="IPR058285">
    <property type="entry name" value="DUF7979"/>
</dbReference>
<feature type="domain" description="DUF8130" evidence="3">
    <location>
        <begin position="308"/>
        <end position="396"/>
    </location>
</feature>
<accession>A0ABD5WM50</accession>
<dbReference type="GeneID" id="79303201"/>
<name>A0ABD5WM50_9EURY</name>
<proteinExistence type="predicted"/>
<comment type="caution">
    <text evidence="4">The sequence shown here is derived from an EMBL/GenBank/DDBJ whole genome shotgun (WGS) entry which is preliminary data.</text>
</comment>
<dbReference type="Pfam" id="PF26451">
    <property type="entry name" value="DUF8130"/>
    <property type="match status" value="1"/>
</dbReference>
<evidence type="ECO:0000313" key="5">
    <source>
        <dbReference type="Proteomes" id="UP001596407"/>
    </source>
</evidence>
<dbReference type="RefSeq" id="WP_276281972.1">
    <property type="nucleotide sequence ID" value="NZ_CP119809.1"/>
</dbReference>
<evidence type="ECO:0000259" key="2">
    <source>
        <dbReference type="Pfam" id="PF25934"/>
    </source>
</evidence>
<gene>
    <name evidence="4" type="ORF">ACFQJ6_08780</name>
</gene>
<feature type="region of interest" description="Disordered" evidence="1">
    <location>
        <begin position="406"/>
        <end position="429"/>
    </location>
</feature>
<feature type="domain" description="DUF7979" evidence="2">
    <location>
        <begin position="70"/>
        <end position="131"/>
    </location>
</feature>
<dbReference type="Pfam" id="PF25934">
    <property type="entry name" value="DUF7979"/>
    <property type="match status" value="1"/>
</dbReference>